<dbReference type="AlphaFoldDB" id="A0A2T3GCH5"/>
<sequence length="82" mass="9500">MKARSRVLDYITIIKQDIDVDVSRHFLCLFPREFIHPVWKGLAVFVERKRHNICLTSTMVIGLSSNESSISDAFPFTTLMTR</sequence>
<reference evidence="2" key="1">
    <citation type="submission" date="2017-09" db="EMBL/GenBank/DDBJ databases">
        <authorList>
            <person name="Sela D.A."/>
            <person name="Albert K."/>
        </authorList>
    </citation>
    <scope>NUCLEOTIDE SEQUENCE [LARGE SCALE GENOMIC DNA]</scope>
    <source>
        <strain evidence="2">UMA51805</strain>
    </source>
</reference>
<name>A0A2T3GCH5_9BIFI</name>
<keyword evidence="2" id="KW-1185">Reference proteome</keyword>
<evidence type="ECO:0000313" key="2">
    <source>
        <dbReference type="Proteomes" id="UP000240228"/>
    </source>
</evidence>
<comment type="caution">
    <text evidence="1">The sequence shown here is derived from an EMBL/GenBank/DDBJ whole genome shotgun (WGS) entry which is preliminary data.</text>
</comment>
<protein>
    <submittedName>
        <fullName evidence="1">Uncharacterized protein</fullName>
    </submittedName>
</protein>
<dbReference type="Proteomes" id="UP000240228">
    <property type="component" value="Unassembled WGS sequence"/>
</dbReference>
<accession>A0A2T3GCH5</accession>
<gene>
    <name evidence="1" type="ORF">CPA40_02315</name>
</gene>
<organism evidence="1 2">
    <name type="scientific">Bifidobacterium callitrichos</name>
    <dbReference type="NCBI Taxonomy" id="762209"/>
    <lineage>
        <taxon>Bacteria</taxon>
        <taxon>Bacillati</taxon>
        <taxon>Actinomycetota</taxon>
        <taxon>Actinomycetes</taxon>
        <taxon>Bifidobacteriales</taxon>
        <taxon>Bifidobacteriaceae</taxon>
        <taxon>Bifidobacterium</taxon>
    </lineage>
</organism>
<proteinExistence type="predicted"/>
<evidence type="ECO:0000313" key="1">
    <source>
        <dbReference type="EMBL" id="PST47169.1"/>
    </source>
</evidence>
<dbReference type="EMBL" id="NWTX01000002">
    <property type="protein sequence ID" value="PST47169.1"/>
    <property type="molecule type" value="Genomic_DNA"/>
</dbReference>
<reference evidence="1 2" key="2">
    <citation type="submission" date="2018-03" db="EMBL/GenBank/DDBJ databases">
        <title>The comparative genomics of Bifidobacterium callitrichos reflects dietary carbohydrate utilization within the common marmoset gut.</title>
        <authorList>
            <person name="Rani A."/>
        </authorList>
    </citation>
    <scope>NUCLEOTIDE SEQUENCE [LARGE SCALE GENOMIC DNA]</scope>
    <source>
        <strain evidence="1 2">UMA51805</strain>
    </source>
</reference>